<evidence type="ECO:0000259" key="2">
    <source>
        <dbReference type="Pfam" id="PF14317"/>
    </source>
</evidence>
<gene>
    <name evidence="3" type="ORF">TS85_03005</name>
</gene>
<evidence type="ECO:0000313" key="4">
    <source>
        <dbReference type="Proteomes" id="UP000032300"/>
    </source>
</evidence>
<dbReference type="InterPro" id="IPR025588">
    <property type="entry name" value="YcxB-like_C"/>
</dbReference>
<reference evidence="3 4" key="1">
    <citation type="journal article" date="2015" name="Int. J. Syst. Evol. Microbiol.">
        <title>Sphingomonas hengshuiensis sp. nov., isolated from lake wetland.</title>
        <authorList>
            <person name="Wei S."/>
            <person name="Wang T."/>
            <person name="Liu H."/>
            <person name="Zhang C."/>
            <person name="Guo J."/>
            <person name="Wang Q."/>
            <person name="Liang K."/>
            <person name="Zhang Z."/>
        </authorList>
    </citation>
    <scope>NUCLEOTIDE SEQUENCE [LARGE SCALE GENOMIC DNA]</scope>
    <source>
        <strain evidence="3 4">WHSC-8</strain>
    </source>
</reference>
<sequence length="182" mass="20067">MEVTGFIAAGESATALAYIKARRGLSPRQIMLIILICTLAVGIPVGAGLSGSWFAAAVSVEFAFIGTLVGSLIVQRLTGPMMRRALAERGQAYEHPFTFRLTPEALVYDSVDLTMTARWSCVTDIYKTRKYWVFLVQSSAIILPRRFFNTPEVERAFIAEATARLTEAARLRSPDTAAFLRD</sequence>
<reference evidence="3 4" key="2">
    <citation type="submission" date="2015-02" db="EMBL/GenBank/DDBJ databases">
        <title>The complete genome of Sphingomonas hengshuiensis sp. WHSC-8 isolated from soil of Hengshui Lake.</title>
        <authorList>
            <person name="Wei S."/>
            <person name="Guo J."/>
            <person name="Su C."/>
            <person name="Wu R."/>
            <person name="Zhang Z."/>
            <person name="Liang K."/>
            <person name="Li H."/>
            <person name="Wang T."/>
            <person name="Liu H."/>
            <person name="Zhang C."/>
            <person name="Li Z."/>
            <person name="Wang Q."/>
            <person name="Meng J."/>
        </authorList>
    </citation>
    <scope>NUCLEOTIDE SEQUENCE [LARGE SCALE GENOMIC DNA]</scope>
    <source>
        <strain evidence="3 4">WHSC-8</strain>
    </source>
</reference>
<accession>A0A7U5CUZ0</accession>
<dbReference type="Proteomes" id="UP000032300">
    <property type="component" value="Chromosome"/>
</dbReference>
<keyword evidence="1" id="KW-0812">Transmembrane</keyword>
<feature type="transmembrane region" description="Helical" evidence="1">
    <location>
        <begin position="53"/>
        <end position="74"/>
    </location>
</feature>
<keyword evidence="1" id="KW-1133">Transmembrane helix</keyword>
<evidence type="ECO:0000313" key="3">
    <source>
        <dbReference type="EMBL" id="AJP74219.1"/>
    </source>
</evidence>
<name>A0A7U5CUZ0_9SPHN</name>
<feature type="transmembrane region" description="Helical" evidence="1">
    <location>
        <begin position="30"/>
        <end position="47"/>
    </location>
</feature>
<feature type="domain" description="YcxB-like C-terminal" evidence="2">
    <location>
        <begin position="114"/>
        <end position="159"/>
    </location>
</feature>
<keyword evidence="1" id="KW-0472">Membrane</keyword>
<evidence type="ECO:0000256" key="1">
    <source>
        <dbReference type="SAM" id="Phobius"/>
    </source>
</evidence>
<proteinExistence type="predicted"/>
<organism evidence="3 4">
    <name type="scientific">Sphingomonas hengshuiensis</name>
    <dbReference type="NCBI Taxonomy" id="1609977"/>
    <lineage>
        <taxon>Bacteria</taxon>
        <taxon>Pseudomonadati</taxon>
        <taxon>Pseudomonadota</taxon>
        <taxon>Alphaproteobacteria</taxon>
        <taxon>Sphingomonadales</taxon>
        <taxon>Sphingomonadaceae</taxon>
        <taxon>Sphingomonas</taxon>
    </lineage>
</organism>
<dbReference type="EMBL" id="CP010836">
    <property type="protein sequence ID" value="AJP74219.1"/>
    <property type="molecule type" value="Genomic_DNA"/>
</dbReference>
<dbReference type="OrthoDB" id="7563492at2"/>
<dbReference type="AlphaFoldDB" id="A0A7U5CUZ0"/>
<dbReference type="KEGG" id="sphi:TS85_03005"/>
<keyword evidence="4" id="KW-1185">Reference proteome</keyword>
<protein>
    <recommendedName>
        <fullName evidence="2">YcxB-like C-terminal domain-containing protein</fullName>
    </recommendedName>
</protein>
<dbReference type="Pfam" id="PF14317">
    <property type="entry name" value="YcxB"/>
    <property type="match status" value="1"/>
</dbReference>